<evidence type="ECO:0000256" key="10">
    <source>
        <dbReference type="ARBA" id="ARBA00031323"/>
    </source>
</evidence>
<dbReference type="EC" id="2.1.1.77" evidence="3"/>
<dbReference type="AlphaFoldDB" id="A0A2V4NB45"/>
<keyword evidence="6 13" id="KW-0489">Methyltransferase</keyword>
<dbReference type="InterPro" id="IPR029063">
    <property type="entry name" value="SAM-dependent_MTases_sf"/>
</dbReference>
<keyword evidence="5" id="KW-0963">Cytoplasm</keyword>
<evidence type="ECO:0000256" key="12">
    <source>
        <dbReference type="SAM" id="MobiDB-lite"/>
    </source>
</evidence>
<evidence type="ECO:0000256" key="11">
    <source>
        <dbReference type="ARBA" id="ARBA00031350"/>
    </source>
</evidence>
<dbReference type="CDD" id="cd02440">
    <property type="entry name" value="AdoMet_MTases"/>
    <property type="match status" value="1"/>
</dbReference>
<dbReference type="PANTHER" id="PTHR11579:SF0">
    <property type="entry name" value="PROTEIN-L-ISOASPARTATE(D-ASPARTATE) O-METHYLTRANSFERASE"/>
    <property type="match status" value="1"/>
</dbReference>
<evidence type="ECO:0000256" key="1">
    <source>
        <dbReference type="ARBA" id="ARBA00004496"/>
    </source>
</evidence>
<evidence type="ECO:0000313" key="13">
    <source>
        <dbReference type="EMBL" id="PYC74536.1"/>
    </source>
</evidence>
<gene>
    <name evidence="13" type="ORF">C7C46_24130</name>
</gene>
<reference evidence="13 14" key="1">
    <citation type="submission" date="2018-03" db="EMBL/GenBank/DDBJ databases">
        <title>Bioinformatic expansion and discovery of thiopeptide antibiotics.</title>
        <authorList>
            <person name="Schwalen C.J."/>
            <person name="Hudson G.A."/>
            <person name="Mitchell D.A."/>
        </authorList>
    </citation>
    <scope>NUCLEOTIDE SEQUENCE [LARGE SCALE GENOMIC DNA]</scope>
    <source>
        <strain evidence="13 14">ATCC 21389</strain>
    </source>
</reference>
<organism evidence="13 14">
    <name type="scientific">Streptomyces tateyamensis</name>
    <dbReference type="NCBI Taxonomy" id="565073"/>
    <lineage>
        <taxon>Bacteria</taxon>
        <taxon>Bacillati</taxon>
        <taxon>Actinomycetota</taxon>
        <taxon>Actinomycetes</taxon>
        <taxon>Kitasatosporales</taxon>
        <taxon>Streptomycetaceae</taxon>
        <taxon>Streptomyces</taxon>
    </lineage>
</organism>
<evidence type="ECO:0000256" key="6">
    <source>
        <dbReference type="ARBA" id="ARBA00022603"/>
    </source>
</evidence>
<evidence type="ECO:0000256" key="2">
    <source>
        <dbReference type="ARBA" id="ARBA00005369"/>
    </source>
</evidence>
<dbReference type="Proteomes" id="UP000248039">
    <property type="component" value="Unassembled WGS sequence"/>
</dbReference>
<dbReference type="GO" id="GO:0004719">
    <property type="term" value="F:protein-L-isoaspartate (D-aspartate) O-methyltransferase activity"/>
    <property type="evidence" value="ECO:0007669"/>
    <property type="project" value="UniProtKB-EC"/>
</dbReference>
<dbReference type="GO" id="GO:0032259">
    <property type="term" value="P:methylation"/>
    <property type="evidence" value="ECO:0007669"/>
    <property type="project" value="UniProtKB-KW"/>
</dbReference>
<name>A0A2V4NB45_9ACTN</name>
<sequence length="381" mass="41064">MIRARVELVSEIDRGSAALSSRVAEAFLNIPRHPFVPVFYRRVGSAYVPWRITDGADSEWLRQVYSNEALITAVDGVLAEDAAPDGQPGTATSSSTMPRLMADMLDALDVQAGDRVLEIGTGTGYNAALLSFLAGAENVTTIDYTAPLVLAARNRLRENGIEPTVLRADGAAGHPNGAPFDRIIATCSVRRIPRAWLDQCSPGGVIVAPLKGTLDGGAVACLTKLDDGRAVGRFISTPAAFMPLKSGPEQLSAMPDRIDGPQRTAEISGRVLDDYGFTFWAHLHMAPTVVRRGQQISGQHRTTLYDSADGSAATVQDRPDGPPTVTTTGPRDLWKTIEAAHAEWRTHNRPRREWLTIEATPDEQSVSFAAPDGSLSRWTLS</sequence>
<keyword evidence="7 13" id="KW-0808">Transferase</keyword>
<protein>
    <recommendedName>
        <fullName evidence="4">Protein-L-isoaspartate O-methyltransferase</fullName>
        <ecNumber evidence="3">2.1.1.77</ecNumber>
    </recommendedName>
    <alternativeName>
        <fullName evidence="11">L-isoaspartyl protein carboxyl methyltransferase</fullName>
    </alternativeName>
    <alternativeName>
        <fullName evidence="9">Protein L-isoaspartyl methyltransferase</fullName>
    </alternativeName>
    <alternativeName>
        <fullName evidence="10">Protein-beta-aspartate methyltransferase</fullName>
    </alternativeName>
</protein>
<keyword evidence="8" id="KW-0949">S-adenosyl-L-methionine</keyword>
<dbReference type="Pfam" id="PF01135">
    <property type="entry name" value="PCMT"/>
    <property type="match status" value="1"/>
</dbReference>
<keyword evidence="14" id="KW-1185">Reference proteome</keyword>
<evidence type="ECO:0000256" key="3">
    <source>
        <dbReference type="ARBA" id="ARBA00011890"/>
    </source>
</evidence>
<comment type="subcellular location">
    <subcellularLocation>
        <location evidence="1">Cytoplasm</location>
    </subcellularLocation>
</comment>
<evidence type="ECO:0000256" key="8">
    <source>
        <dbReference type="ARBA" id="ARBA00022691"/>
    </source>
</evidence>
<dbReference type="EMBL" id="PYBW01000095">
    <property type="protein sequence ID" value="PYC74536.1"/>
    <property type="molecule type" value="Genomic_DNA"/>
</dbReference>
<evidence type="ECO:0000256" key="9">
    <source>
        <dbReference type="ARBA" id="ARBA00030757"/>
    </source>
</evidence>
<proteinExistence type="inferred from homology"/>
<dbReference type="SUPFAM" id="SSF53335">
    <property type="entry name" value="S-adenosyl-L-methionine-dependent methyltransferases"/>
    <property type="match status" value="1"/>
</dbReference>
<dbReference type="PANTHER" id="PTHR11579">
    <property type="entry name" value="PROTEIN-L-ISOASPARTATE O-METHYLTRANSFERASE"/>
    <property type="match status" value="1"/>
</dbReference>
<comment type="caution">
    <text evidence="13">The sequence shown here is derived from an EMBL/GenBank/DDBJ whole genome shotgun (WGS) entry which is preliminary data.</text>
</comment>
<accession>A0A2V4NB45</accession>
<comment type="similarity">
    <text evidence="2">Belongs to the methyltransferase superfamily. L-isoaspartyl/D-aspartyl protein methyltransferase family.</text>
</comment>
<evidence type="ECO:0000256" key="5">
    <source>
        <dbReference type="ARBA" id="ARBA00022490"/>
    </source>
</evidence>
<evidence type="ECO:0000256" key="7">
    <source>
        <dbReference type="ARBA" id="ARBA00022679"/>
    </source>
</evidence>
<dbReference type="InterPro" id="IPR000682">
    <property type="entry name" value="PCMT"/>
</dbReference>
<dbReference type="OrthoDB" id="5143400at2"/>
<dbReference type="GO" id="GO:0005737">
    <property type="term" value="C:cytoplasm"/>
    <property type="evidence" value="ECO:0007669"/>
    <property type="project" value="UniProtKB-SubCell"/>
</dbReference>
<feature type="region of interest" description="Disordered" evidence="12">
    <location>
        <begin position="305"/>
        <end position="330"/>
    </location>
</feature>
<evidence type="ECO:0000313" key="14">
    <source>
        <dbReference type="Proteomes" id="UP000248039"/>
    </source>
</evidence>
<dbReference type="Gene3D" id="3.40.50.150">
    <property type="entry name" value="Vaccinia Virus protein VP39"/>
    <property type="match status" value="1"/>
</dbReference>
<evidence type="ECO:0000256" key="4">
    <source>
        <dbReference type="ARBA" id="ARBA00013346"/>
    </source>
</evidence>